<sequence>MRFSSSLPALLALVLLQPAMAASDCVPDEEACVEVGRWQLGLGIGLGVRTNPLEDGDDIPLVLLPMVSYTGERFFIDNLDFGYTLWESDTQQLNLLLTPSYDQVFFERWDPVNFVLESPGLGTALNGGGKNSSDPKEPYPLIDPGVSGSGDFEGPESLQRKLPKRHMSGLAGLEYHFRLGGYGLHLHWLKDVTDIHQGEERRLALSRAWQAGNHDLALSAGAVWQDATLTNYYYGVPQGDAYWASYEAGNALSTQVRFDWNYRLSKHWDLRALLSYRRLPEEITASPLVRSDKVVTAFIGGVYHF</sequence>
<feature type="signal peptide" evidence="7">
    <location>
        <begin position="1"/>
        <end position="21"/>
    </location>
</feature>
<evidence type="ECO:0000256" key="2">
    <source>
        <dbReference type="ARBA" id="ARBA00005722"/>
    </source>
</evidence>
<evidence type="ECO:0000256" key="4">
    <source>
        <dbReference type="ARBA" id="ARBA00023136"/>
    </source>
</evidence>
<keyword evidence="4" id="KW-0472">Membrane</keyword>
<feature type="region of interest" description="Disordered" evidence="6">
    <location>
        <begin position="125"/>
        <end position="155"/>
    </location>
</feature>
<evidence type="ECO:0000256" key="5">
    <source>
        <dbReference type="ARBA" id="ARBA00023237"/>
    </source>
</evidence>
<gene>
    <name evidence="8" type="ordered locus">CJA_0035</name>
</gene>
<evidence type="ECO:0000256" key="6">
    <source>
        <dbReference type="SAM" id="MobiDB-lite"/>
    </source>
</evidence>
<protein>
    <submittedName>
        <fullName evidence="8">MltA-interacting protein MipA superfamily</fullName>
    </submittedName>
</protein>
<dbReference type="HOGENOM" id="CLU_063465_0_0_6"/>
<dbReference type="eggNOG" id="COG3713">
    <property type="taxonomic scope" value="Bacteria"/>
</dbReference>
<dbReference type="STRING" id="498211.CJA_0035"/>
<dbReference type="Pfam" id="PF06629">
    <property type="entry name" value="MipA"/>
    <property type="match status" value="1"/>
</dbReference>
<keyword evidence="3 7" id="KW-0732">Signal</keyword>
<organism evidence="8 9">
    <name type="scientific">Cellvibrio japonicus (strain Ueda107)</name>
    <name type="common">Pseudomonas fluorescens subsp. cellulosa</name>
    <dbReference type="NCBI Taxonomy" id="498211"/>
    <lineage>
        <taxon>Bacteria</taxon>
        <taxon>Pseudomonadati</taxon>
        <taxon>Pseudomonadota</taxon>
        <taxon>Gammaproteobacteria</taxon>
        <taxon>Cellvibrionales</taxon>
        <taxon>Cellvibrionaceae</taxon>
        <taxon>Cellvibrio</taxon>
    </lineage>
</organism>
<feature type="chain" id="PRO_5002796501" evidence="7">
    <location>
        <begin position="22"/>
        <end position="305"/>
    </location>
</feature>
<dbReference type="Proteomes" id="UP000001036">
    <property type="component" value="Chromosome"/>
</dbReference>
<dbReference type="PANTHER" id="PTHR38776:SF1">
    <property type="entry name" value="MLTA-INTERACTING PROTEIN-RELATED"/>
    <property type="match status" value="1"/>
</dbReference>
<dbReference type="KEGG" id="cja:CJA_0035"/>
<dbReference type="GO" id="GO:0009252">
    <property type="term" value="P:peptidoglycan biosynthetic process"/>
    <property type="evidence" value="ECO:0007669"/>
    <property type="project" value="TreeGrafter"/>
</dbReference>
<dbReference type="InterPro" id="IPR010583">
    <property type="entry name" value="MipA"/>
</dbReference>
<dbReference type="GO" id="GO:0009279">
    <property type="term" value="C:cell outer membrane"/>
    <property type="evidence" value="ECO:0007669"/>
    <property type="project" value="UniProtKB-SubCell"/>
</dbReference>
<evidence type="ECO:0000313" key="8">
    <source>
        <dbReference type="EMBL" id="ACE83585.1"/>
    </source>
</evidence>
<dbReference type="PANTHER" id="PTHR38776">
    <property type="entry name" value="MLTA-INTERACTING PROTEIN-RELATED"/>
    <property type="match status" value="1"/>
</dbReference>
<comment type="subcellular location">
    <subcellularLocation>
        <location evidence="1">Cell outer membrane</location>
    </subcellularLocation>
</comment>
<dbReference type="AlphaFoldDB" id="B3PFB9"/>
<evidence type="ECO:0000256" key="7">
    <source>
        <dbReference type="SAM" id="SignalP"/>
    </source>
</evidence>
<evidence type="ECO:0000313" key="9">
    <source>
        <dbReference type="Proteomes" id="UP000001036"/>
    </source>
</evidence>
<keyword evidence="5" id="KW-0998">Cell outer membrane</keyword>
<reference evidence="8 9" key="1">
    <citation type="journal article" date="2008" name="J. Bacteriol.">
        <title>Insights into plant cell wall degradation from the genome sequence of the soil bacterium Cellvibrio japonicus.</title>
        <authorList>
            <person name="Deboy R.T."/>
            <person name="Mongodin E.F."/>
            <person name="Fouts D.E."/>
            <person name="Tailford L.E."/>
            <person name="Khouri H."/>
            <person name="Emerson J.B."/>
            <person name="Mohamoud Y."/>
            <person name="Watkins K."/>
            <person name="Henrissat B."/>
            <person name="Gilbert H.J."/>
            <person name="Nelson K.E."/>
        </authorList>
    </citation>
    <scope>NUCLEOTIDE SEQUENCE [LARGE SCALE GENOMIC DNA]</scope>
    <source>
        <strain evidence="8 9">Ueda107</strain>
    </source>
</reference>
<keyword evidence="9" id="KW-1185">Reference proteome</keyword>
<comment type="similarity">
    <text evidence="2">Belongs to the MipA/OmpV family.</text>
</comment>
<evidence type="ECO:0000256" key="1">
    <source>
        <dbReference type="ARBA" id="ARBA00004442"/>
    </source>
</evidence>
<evidence type="ECO:0000256" key="3">
    <source>
        <dbReference type="ARBA" id="ARBA00022729"/>
    </source>
</evidence>
<proteinExistence type="inferred from homology"/>
<name>B3PFB9_CELJU</name>
<accession>B3PFB9</accession>
<dbReference type="EMBL" id="CP000934">
    <property type="protein sequence ID" value="ACE83585.1"/>
    <property type="molecule type" value="Genomic_DNA"/>
</dbReference>